<dbReference type="EC" id="2.7.4.10" evidence="7"/>
<feature type="binding site" evidence="7">
    <location>
        <begin position="128"/>
        <end position="130"/>
    </location>
    <ligand>
        <name>AMP</name>
        <dbReference type="ChEBI" id="CHEBI:456215"/>
    </ligand>
</feature>
<evidence type="ECO:0000256" key="8">
    <source>
        <dbReference type="SAM" id="MobiDB-lite"/>
    </source>
</evidence>
<dbReference type="Pfam" id="PF05191">
    <property type="entry name" value="ADK_lid"/>
    <property type="match status" value="1"/>
</dbReference>
<proteinExistence type="inferred from homology"/>
<dbReference type="InterPro" id="IPR007862">
    <property type="entry name" value="Adenylate_kinase_lid-dom"/>
</dbReference>
<name>A0A7R9EDT8_9NEOP</name>
<comment type="similarity">
    <text evidence="7">Belongs to the adenylate kinase family. AK3 subfamily.</text>
</comment>
<keyword evidence="3 7" id="KW-0547">Nucleotide-binding</keyword>
<dbReference type="InterPro" id="IPR033690">
    <property type="entry name" value="Adenylat_kinase_CS"/>
</dbReference>
<dbReference type="InterPro" id="IPR028586">
    <property type="entry name" value="AK3/Ak4_mitochondrial"/>
</dbReference>
<dbReference type="AlphaFoldDB" id="A0A7R9EDT8"/>
<feature type="binding site" evidence="7">
    <location>
        <position position="236"/>
    </location>
    <ligand>
        <name>AMP</name>
        <dbReference type="ChEBI" id="CHEBI:456215"/>
    </ligand>
</feature>
<sequence length="326" mass="36609">MELSGRALGRTVARLADRAGEGSRKKGLGATWSRNGGTSAPEPEEETGGLDVWVVGLTASTPREYRLMFQLFHAIVMGAPASGKGTISSRIVSCFNLNHISTGDLLRLHMENRTDLGKIAEEIVKKGQLVPDDLMLKLVEKELSKLSSANWLLDGFPRTKFQGEQLLKKEHINVVINLVVPYDVILERVQGRWIHLQSGRVYNSTFNAPKVQGVDDITGEQLIQRPDDQPEAVKKRLENYSQTAQPLFDLFREAGILKDFHGTETDEIWPKVYEYLGSYLRPLWLPELPIEFSDVSFEYLEHTIIPLCIWRPSGDPGFDPKLLSLA</sequence>
<dbReference type="SUPFAM" id="SSF57774">
    <property type="entry name" value="Microbial and mitochondrial ADK, insert 'zinc finger' domain"/>
    <property type="match status" value="1"/>
</dbReference>
<comment type="subcellular location">
    <subcellularLocation>
        <location evidence="1 7">Mitochondrion matrix</location>
    </subcellularLocation>
</comment>
<dbReference type="GO" id="GO:0046041">
    <property type="term" value="P:ITP metabolic process"/>
    <property type="evidence" value="ECO:0007669"/>
    <property type="project" value="UniProtKB-UniRule"/>
</dbReference>
<protein>
    <recommendedName>
        <fullName evidence="7">GTP:AMP phosphotransferase, mitochondrial</fullName>
        <ecNumber evidence="7">2.7.4.10</ecNumber>
    </recommendedName>
    <alternativeName>
        <fullName evidence="7">Adenylate kinase 3</fullName>
        <shortName evidence="7">AK 3</shortName>
    </alternativeName>
</protein>
<feature type="domain" description="Adenylate kinase active site lid" evidence="9">
    <location>
        <begin position="192"/>
        <end position="227"/>
    </location>
</feature>
<dbReference type="InterPro" id="IPR036193">
    <property type="entry name" value="ADK_active_lid_dom_sf"/>
</dbReference>
<dbReference type="InterPro" id="IPR027417">
    <property type="entry name" value="P-loop_NTPase"/>
</dbReference>
<dbReference type="PRINTS" id="PR00094">
    <property type="entry name" value="ADENYLTKNASE"/>
</dbReference>
<dbReference type="Gene3D" id="3.40.50.300">
    <property type="entry name" value="P-loop containing nucleotide triphosphate hydrolases"/>
    <property type="match status" value="1"/>
</dbReference>
<keyword evidence="4 7" id="KW-0418">Kinase</keyword>
<dbReference type="GO" id="GO:0004017">
    <property type="term" value="F:AMP kinase activity"/>
    <property type="evidence" value="ECO:0007669"/>
    <property type="project" value="InterPro"/>
</dbReference>
<dbReference type="GO" id="GO:0046033">
    <property type="term" value="P:AMP metabolic process"/>
    <property type="evidence" value="ECO:0007669"/>
    <property type="project" value="UniProtKB-UniRule"/>
</dbReference>
<comment type="caution">
    <text evidence="7">Lacks conserved residue(s) required for the propagation of feature annotation.</text>
</comment>
<dbReference type="GO" id="GO:0046899">
    <property type="term" value="F:nucleoside triphosphate adenylate kinase activity"/>
    <property type="evidence" value="ECO:0007669"/>
    <property type="project" value="UniProtKB-UniRule"/>
</dbReference>
<comment type="subunit">
    <text evidence="7">Monomer.</text>
</comment>
<feature type="binding site" evidence="7">
    <location>
        <position position="192"/>
    </location>
    <ligand>
        <name>GTP</name>
        <dbReference type="ChEBI" id="CHEBI:37565"/>
    </ligand>
</feature>
<dbReference type="GO" id="GO:0005525">
    <property type="term" value="F:GTP binding"/>
    <property type="evidence" value="ECO:0007669"/>
    <property type="project" value="UniProtKB-KW"/>
</dbReference>
<dbReference type="PROSITE" id="PS00113">
    <property type="entry name" value="ADENYLATE_KINASE"/>
    <property type="match status" value="1"/>
</dbReference>
<dbReference type="Pfam" id="PF00406">
    <property type="entry name" value="ADK"/>
    <property type="match status" value="1"/>
</dbReference>
<dbReference type="PANTHER" id="PTHR23359">
    <property type="entry name" value="NUCLEOTIDE KINASE"/>
    <property type="match status" value="1"/>
</dbReference>
<gene>
    <name evidence="7" type="primary">Adk3</name>
    <name evidence="10" type="ORF">TMSB3V08_LOCUS8846</name>
</gene>
<evidence type="ECO:0000256" key="7">
    <source>
        <dbReference type="HAMAP-Rule" id="MF_03169"/>
    </source>
</evidence>
<evidence type="ECO:0000256" key="6">
    <source>
        <dbReference type="ARBA" id="ARBA00023134"/>
    </source>
</evidence>
<dbReference type="GO" id="GO:0005524">
    <property type="term" value="F:ATP binding"/>
    <property type="evidence" value="ECO:0007669"/>
    <property type="project" value="InterPro"/>
</dbReference>
<comment type="catalytic activity">
    <reaction evidence="7">
        <text>a ribonucleoside 5'-triphosphate + AMP = a ribonucleoside 5'-diphosphate + ADP</text>
        <dbReference type="Rhea" id="RHEA:13749"/>
        <dbReference type="ChEBI" id="CHEBI:57930"/>
        <dbReference type="ChEBI" id="CHEBI:61557"/>
        <dbReference type="ChEBI" id="CHEBI:456215"/>
        <dbReference type="ChEBI" id="CHEBI:456216"/>
        <dbReference type="EC" id="2.7.4.10"/>
    </reaction>
</comment>
<dbReference type="HAMAP" id="MF_00235">
    <property type="entry name" value="Adenylate_kinase_Adk"/>
    <property type="match status" value="1"/>
</dbReference>
<keyword evidence="5 7" id="KW-0496">Mitochondrion</keyword>
<dbReference type="SUPFAM" id="SSF52540">
    <property type="entry name" value="P-loop containing nucleoside triphosphate hydrolases"/>
    <property type="match status" value="1"/>
</dbReference>
<dbReference type="GO" id="GO:0006172">
    <property type="term" value="P:ADP biosynthetic process"/>
    <property type="evidence" value="ECO:0007669"/>
    <property type="project" value="UniProtKB-UniRule"/>
</dbReference>
<evidence type="ECO:0000256" key="5">
    <source>
        <dbReference type="ARBA" id="ARBA00023128"/>
    </source>
</evidence>
<comment type="function">
    <text evidence="7">Involved in maintaining the homeostasis of cellular nucleotides by catalyzing the interconversion of nucleoside phosphates. Has GTP:AMP phosphotransferase and ITP:AMP phosphotransferase activities.</text>
</comment>
<feature type="region of interest" description="NMPbind" evidence="7">
    <location>
        <begin position="101"/>
        <end position="130"/>
    </location>
</feature>
<dbReference type="InterPro" id="IPR006259">
    <property type="entry name" value="Adenyl_kin_sub"/>
</dbReference>
<feature type="binding site" evidence="7">
    <location>
        <position position="102"/>
    </location>
    <ligand>
        <name>AMP</name>
        <dbReference type="ChEBI" id="CHEBI:456215"/>
    </ligand>
</feature>
<evidence type="ECO:0000256" key="4">
    <source>
        <dbReference type="ARBA" id="ARBA00022777"/>
    </source>
</evidence>
<feature type="binding site" evidence="7">
    <location>
        <position position="162"/>
    </location>
    <ligand>
        <name>AMP</name>
        <dbReference type="ChEBI" id="CHEBI:456215"/>
    </ligand>
</feature>
<evidence type="ECO:0000256" key="3">
    <source>
        <dbReference type="ARBA" id="ARBA00022741"/>
    </source>
</evidence>
<feature type="binding site" evidence="7">
    <location>
        <begin position="155"/>
        <end position="158"/>
    </location>
    <ligand>
        <name>AMP</name>
        <dbReference type="ChEBI" id="CHEBI:456215"/>
    </ligand>
</feature>
<feature type="region of interest" description="Disordered" evidence="8">
    <location>
        <begin position="18"/>
        <end position="46"/>
    </location>
</feature>
<evidence type="ECO:0000313" key="10">
    <source>
        <dbReference type="EMBL" id="CAD7432133.1"/>
    </source>
</evidence>
<feature type="region of interest" description="LID" evidence="7">
    <location>
        <begin position="191"/>
        <end position="228"/>
    </location>
</feature>
<comment type="domain">
    <text evidence="7">Consists of three domains, a large central CORE domain and two small peripheral domains, NMPbind and LID, which undergo movements during catalysis. The LID domain closes over the site of phosphoryl transfer upon GTP binding. Assembling and dissambling the active center during each catalytic cycle provides an effective means to prevent GTP hydrolysis.</text>
</comment>
<evidence type="ECO:0000256" key="1">
    <source>
        <dbReference type="ARBA" id="ARBA00004305"/>
    </source>
</evidence>
<dbReference type="GO" id="GO:0005759">
    <property type="term" value="C:mitochondrial matrix"/>
    <property type="evidence" value="ECO:0007669"/>
    <property type="project" value="UniProtKB-SubCell"/>
</dbReference>
<dbReference type="HAMAP" id="MF_03169">
    <property type="entry name" value="Adenylate_kinase_AK3"/>
    <property type="match status" value="1"/>
</dbReference>
<evidence type="ECO:0000259" key="9">
    <source>
        <dbReference type="Pfam" id="PF05191"/>
    </source>
</evidence>
<reference evidence="10" key="1">
    <citation type="submission" date="2020-11" db="EMBL/GenBank/DDBJ databases">
        <authorList>
            <person name="Tran Van P."/>
        </authorList>
    </citation>
    <scope>NUCLEOTIDE SEQUENCE</scope>
</reference>
<dbReference type="CDD" id="cd01428">
    <property type="entry name" value="ADK"/>
    <property type="match status" value="1"/>
</dbReference>
<dbReference type="GO" id="GO:0046039">
    <property type="term" value="P:GTP metabolic process"/>
    <property type="evidence" value="ECO:0007669"/>
    <property type="project" value="UniProtKB-UniRule"/>
</dbReference>
<feature type="binding site" evidence="7">
    <location>
        <position position="107"/>
    </location>
    <ligand>
        <name>AMP</name>
        <dbReference type="ChEBI" id="CHEBI:456215"/>
    </ligand>
</feature>
<organism evidence="10">
    <name type="scientific">Timema monikensis</name>
    <dbReference type="NCBI Taxonomy" id="170555"/>
    <lineage>
        <taxon>Eukaryota</taxon>
        <taxon>Metazoa</taxon>
        <taxon>Ecdysozoa</taxon>
        <taxon>Arthropoda</taxon>
        <taxon>Hexapoda</taxon>
        <taxon>Insecta</taxon>
        <taxon>Pterygota</taxon>
        <taxon>Neoptera</taxon>
        <taxon>Polyneoptera</taxon>
        <taxon>Phasmatodea</taxon>
        <taxon>Timematodea</taxon>
        <taxon>Timematoidea</taxon>
        <taxon>Timematidae</taxon>
        <taxon>Timema</taxon>
    </lineage>
</organism>
<feature type="binding site" evidence="7">
    <location>
        <position position="225"/>
    </location>
    <ligand>
        <name>AMP</name>
        <dbReference type="ChEBI" id="CHEBI:456215"/>
    </ligand>
</feature>
<dbReference type="NCBIfam" id="TIGR01351">
    <property type="entry name" value="adk"/>
    <property type="match status" value="1"/>
</dbReference>
<dbReference type="FunFam" id="3.40.50.300:FF:000106">
    <property type="entry name" value="Adenylate kinase mitochondrial"/>
    <property type="match status" value="1"/>
</dbReference>
<dbReference type="InterPro" id="IPR000850">
    <property type="entry name" value="Adenylat/UMP-CMP_kin"/>
</dbReference>
<dbReference type="EMBL" id="OB795378">
    <property type="protein sequence ID" value="CAD7432133.1"/>
    <property type="molecule type" value="Genomic_DNA"/>
</dbReference>
<evidence type="ECO:0000256" key="2">
    <source>
        <dbReference type="ARBA" id="ARBA00022679"/>
    </source>
</evidence>
<feature type="binding site" evidence="7">
    <location>
        <position position="265"/>
    </location>
    <ligand>
        <name>GTP</name>
        <dbReference type="ChEBI" id="CHEBI:37565"/>
    </ligand>
</feature>
<accession>A0A7R9EDT8</accession>
<feature type="binding site" evidence="7">
    <location>
        <begin position="201"/>
        <end position="202"/>
    </location>
    <ligand>
        <name>GTP</name>
        <dbReference type="ChEBI" id="CHEBI:37565"/>
    </ligand>
</feature>
<keyword evidence="2 7" id="KW-0808">Transferase</keyword>
<keyword evidence="6 7" id="KW-0342">GTP-binding</keyword>